<dbReference type="AlphaFoldDB" id="A0A0B7BAK2"/>
<accession>A0A0B7BAK2</accession>
<organism evidence="1">
    <name type="scientific">Arion vulgaris</name>
    <dbReference type="NCBI Taxonomy" id="1028688"/>
    <lineage>
        <taxon>Eukaryota</taxon>
        <taxon>Metazoa</taxon>
        <taxon>Spiralia</taxon>
        <taxon>Lophotrochozoa</taxon>
        <taxon>Mollusca</taxon>
        <taxon>Gastropoda</taxon>
        <taxon>Heterobranchia</taxon>
        <taxon>Euthyneura</taxon>
        <taxon>Panpulmonata</taxon>
        <taxon>Eupulmonata</taxon>
        <taxon>Stylommatophora</taxon>
        <taxon>Helicina</taxon>
        <taxon>Arionoidea</taxon>
        <taxon>Arionidae</taxon>
        <taxon>Arion</taxon>
    </lineage>
</organism>
<evidence type="ECO:0000313" key="1">
    <source>
        <dbReference type="EMBL" id="CEK89331.1"/>
    </source>
</evidence>
<gene>
    <name evidence="1" type="primary">ORF170267</name>
</gene>
<dbReference type="EMBL" id="HACG01042466">
    <property type="protein sequence ID" value="CEK89331.1"/>
    <property type="molecule type" value="Transcribed_RNA"/>
</dbReference>
<name>A0A0B7BAK2_9EUPU</name>
<reference evidence="1" key="1">
    <citation type="submission" date="2014-12" db="EMBL/GenBank/DDBJ databases">
        <title>Insight into the proteome of Arion vulgaris.</title>
        <authorList>
            <person name="Aradska J."/>
            <person name="Bulat T."/>
            <person name="Smidak R."/>
            <person name="Sarate P."/>
            <person name="Gangsoo J."/>
            <person name="Sialana F."/>
            <person name="Bilban M."/>
            <person name="Lubec G."/>
        </authorList>
    </citation>
    <scope>NUCLEOTIDE SEQUENCE</scope>
    <source>
        <tissue evidence="1">Skin</tissue>
    </source>
</reference>
<sequence length="85" mass="9523">MLILCSHTSSIKADNGVEDINKENGVDNILLEDSMSLLILKVSNVTLATYYFQKHILFCTNLENCVLLNRPNAPATNTSSWTMYL</sequence>
<proteinExistence type="predicted"/>
<protein>
    <submittedName>
        <fullName evidence="1">Uncharacterized protein</fullName>
    </submittedName>
</protein>